<dbReference type="WBParaSite" id="EEL_0000339001-mRNA-1">
    <property type="protein sequence ID" value="EEL_0000339001-mRNA-1"/>
    <property type="gene ID" value="EEL_0000339001"/>
</dbReference>
<dbReference type="AlphaFoldDB" id="A0A0R3RPF7"/>
<reference evidence="3" key="1">
    <citation type="submission" date="2017-02" db="UniProtKB">
        <authorList>
            <consortium name="WormBaseParasite"/>
        </authorList>
    </citation>
    <scope>IDENTIFICATION</scope>
</reference>
<dbReference type="Proteomes" id="UP000050640">
    <property type="component" value="Unplaced"/>
</dbReference>
<feature type="chain" id="PRO_5006447700" evidence="1">
    <location>
        <begin position="28"/>
        <end position="208"/>
    </location>
</feature>
<name>A0A0R3RPF7_9BILA</name>
<evidence type="ECO:0000313" key="2">
    <source>
        <dbReference type="Proteomes" id="UP000050640"/>
    </source>
</evidence>
<sequence length="208" mass="24418">MRLIHFQSLFIPRTLLMWLFLLTLLLGILPNSNIHVQSWQCYDLLKQCTSSNDSFLDINRINSSTINYFCESYTYSIIPCLAGEMKEKPGVTYRDRFLILRECVENDRSEQNNSENTMNAIKILRLYLYSCIYNNMADMSQDSCFSKLVRNCVEKSPTTRKCYYWSCKNENFLTLKRSNVFLPQEALENDDDGNLIGIQFEKKSSIRK</sequence>
<accession>A0A0R3RPF7</accession>
<organism evidence="2 3">
    <name type="scientific">Elaeophora elaphi</name>
    <dbReference type="NCBI Taxonomy" id="1147741"/>
    <lineage>
        <taxon>Eukaryota</taxon>
        <taxon>Metazoa</taxon>
        <taxon>Ecdysozoa</taxon>
        <taxon>Nematoda</taxon>
        <taxon>Chromadorea</taxon>
        <taxon>Rhabditida</taxon>
        <taxon>Spirurina</taxon>
        <taxon>Spiruromorpha</taxon>
        <taxon>Filarioidea</taxon>
        <taxon>Onchocercidae</taxon>
        <taxon>Elaeophora</taxon>
    </lineage>
</organism>
<evidence type="ECO:0000313" key="3">
    <source>
        <dbReference type="WBParaSite" id="EEL_0000339001-mRNA-1"/>
    </source>
</evidence>
<keyword evidence="2" id="KW-1185">Reference proteome</keyword>
<proteinExistence type="predicted"/>
<protein>
    <submittedName>
        <fullName evidence="3">Transmembrane protein</fullName>
    </submittedName>
</protein>
<evidence type="ECO:0000256" key="1">
    <source>
        <dbReference type="SAM" id="SignalP"/>
    </source>
</evidence>
<feature type="signal peptide" evidence="1">
    <location>
        <begin position="1"/>
        <end position="27"/>
    </location>
</feature>
<keyword evidence="1" id="KW-0732">Signal</keyword>